<proteinExistence type="inferred from homology"/>
<evidence type="ECO:0000256" key="3">
    <source>
        <dbReference type="ARBA" id="ARBA00023274"/>
    </source>
</evidence>
<dbReference type="SUPFAM" id="SSF143034">
    <property type="entry name" value="L35p-like"/>
    <property type="match status" value="1"/>
</dbReference>
<comment type="caution">
    <text evidence="6">The sequence shown here is derived from an EMBL/GenBank/DDBJ whole genome shotgun (WGS) entry which is preliminary data.</text>
</comment>
<feature type="coiled-coil region" evidence="5">
    <location>
        <begin position="76"/>
        <end position="103"/>
    </location>
</feature>
<dbReference type="PRINTS" id="PR00064">
    <property type="entry name" value="RIBOSOMALL35"/>
</dbReference>
<dbReference type="EMBL" id="CAJVQB010013896">
    <property type="protein sequence ID" value="CAG8765156.1"/>
    <property type="molecule type" value="Genomic_DNA"/>
</dbReference>
<evidence type="ECO:0000313" key="7">
    <source>
        <dbReference type="Proteomes" id="UP000789901"/>
    </source>
</evidence>
<reference evidence="6 7" key="1">
    <citation type="submission" date="2021-06" db="EMBL/GenBank/DDBJ databases">
        <authorList>
            <person name="Kallberg Y."/>
            <person name="Tangrot J."/>
            <person name="Rosling A."/>
        </authorList>
    </citation>
    <scope>NUCLEOTIDE SEQUENCE [LARGE SCALE GENOMIC DNA]</scope>
    <source>
        <strain evidence="6 7">120-4 pot B 10/14</strain>
    </source>
</reference>
<dbReference type="InterPro" id="IPR021137">
    <property type="entry name" value="Ribosomal_bL35-like"/>
</dbReference>
<evidence type="ECO:0000256" key="5">
    <source>
        <dbReference type="SAM" id="Coils"/>
    </source>
</evidence>
<keyword evidence="5" id="KW-0175">Coiled coil</keyword>
<protein>
    <recommendedName>
        <fullName evidence="4">50S ribosomal protein L35</fullName>
    </recommendedName>
</protein>
<keyword evidence="7" id="KW-1185">Reference proteome</keyword>
<keyword evidence="3 4" id="KW-0687">Ribonucleoprotein</keyword>
<name>A0ABN7VF89_GIGMA</name>
<accession>A0ABN7VF89</accession>
<dbReference type="Proteomes" id="UP000789901">
    <property type="component" value="Unassembled WGS sequence"/>
</dbReference>
<evidence type="ECO:0000256" key="2">
    <source>
        <dbReference type="ARBA" id="ARBA00022980"/>
    </source>
</evidence>
<sequence length="130" mass="15441">MVKKIKLRSKSSILKRFKKSANGHNLRHWHAYTSHLAYSKTTKQRRHLQKNNWLLAPKRFLIFKSPSNSSSSPAERNVLTIRLEEAQTKIKELEIEKDHAKNMDKWYKGQLDNQKEEKFKELGNKILELE</sequence>
<dbReference type="Gene3D" id="4.10.410.60">
    <property type="match status" value="1"/>
</dbReference>
<keyword evidence="2 4" id="KW-0689">Ribosomal protein</keyword>
<evidence type="ECO:0000256" key="1">
    <source>
        <dbReference type="ARBA" id="ARBA00006598"/>
    </source>
</evidence>
<comment type="similarity">
    <text evidence="1 4">Belongs to the bacterial ribosomal protein bL35 family.</text>
</comment>
<evidence type="ECO:0000313" key="6">
    <source>
        <dbReference type="EMBL" id="CAG8765156.1"/>
    </source>
</evidence>
<organism evidence="6 7">
    <name type="scientific">Gigaspora margarita</name>
    <dbReference type="NCBI Taxonomy" id="4874"/>
    <lineage>
        <taxon>Eukaryota</taxon>
        <taxon>Fungi</taxon>
        <taxon>Fungi incertae sedis</taxon>
        <taxon>Mucoromycota</taxon>
        <taxon>Glomeromycotina</taxon>
        <taxon>Glomeromycetes</taxon>
        <taxon>Diversisporales</taxon>
        <taxon>Gigasporaceae</taxon>
        <taxon>Gigaspora</taxon>
    </lineage>
</organism>
<dbReference type="Pfam" id="PF01632">
    <property type="entry name" value="Ribosomal_L35p"/>
    <property type="match status" value="1"/>
</dbReference>
<gene>
    <name evidence="6" type="ORF">GMARGA_LOCUS17940</name>
</gene>
<dbReference type="InterPro" id="IPR001706">
    <property type="entry name" value="Ribosomal_bL35"/>
</dbReference>
<evidence type="ECO:0000256" key="4">
    <source>
        <dbReference type="RuleBase" id="RU000568"/>
    </source>
</evidence>
<dbReference type="InterPro" id="IPR037229">
    <property type="entry name" value="Ribosomal_bL35_sf"/>
</dbReference>